<evidence type="ECO:0000256" key="3">
    <source>
        <dbReference type="ARBA" id="ARBA00023163"/>
    </source>
</evidence>
<protein>
    <recommendedName>
        <fullName evidence="4">HTH arsR-type domain-containing protein</fullName>
    </recommendedName>
</protein>
<gene>
    <name evidence="5" type="ORF">AJAP_07135</name>
</gene>
<dbReference type="GO" id="GO:0003677">
    <property type="term" value="F:DNA binding"/>
    <property type="evidence" value="ECO:0007669"/>
    <property type="project" value="UniProtKB-KW"/>
</dbReference>
<keyword evidence="6" id="KW-1185">Reference proteome</keyword>
<keyword evidence="1" id="KW-0805">Transcription regulation</keyword>
<dbReference type="PANTHER" id="PTHR33154">
    <property type="entry name" value="TRANSCRIPTIONAL REGULATOR, ARSR FAMILY"/>
    <property type="match status" value="1"/>
</dbReference>
<evidence type="ECO:0000259" key="4">
    <source>
        <dbReference type="PROSITE" id="PS50987"/>
    </source>
</evidence>
<dbReference type="SUPFAM" id="SSF46785">
    <property type="entry name" value="Winged helix' DNA-binding domain"/>
    <property type="match status" value="1"/>
</dbReference>
<keyword evidence="2" id="KW-0238">DNA-binding</keyword>
<dbReference type="CDD" id="cd00090">
    <property type="entry name" value="HTH_ARSR"/>
    <property type="match status" value="1"/>
</dbReference>
<evidence type="ECO:0000256" key="2">
    <source>
        <dbReference type="ARBA" id="ARBA00023125"/>
    </source>
</evidence>
<dbReference type="PROSITE" id="PS50987">
    <property type="entry name" value="HTH_ARSR_2"/>
    <property type="match status" value="1"/>
</dbReference>
<dbReference type="GO" id="GO:0003700">
    <property type="term" value="F:DNA-binding transcription factor activity"/>
    <property type="evidence" value="ECO:0007669"/>
    <property type="project" value="InterPro"/>
</dbReference>
<sequence length="146" mass="15876">MTQRERTVVVTPSEAECAPIPPSGVPLCSVPLTTPRLPVDEAKQISVLFKALGHPHRVQLINLLARQSTPVCVYDITIAMDLAQSTVSHHLKQLVSAGLLRREQRGIWAYYSVDHAATAHLSAVIDLDVAPQRNELDTADTAAPRA</sequence>
<name>A0A075UP85_9PSEU</name>
<dbReference type="EMBL" id="CP008953">
    <property type="protein sequence ID" value="AIG74344.1"/>
    <property type="molecule type" value="Genomic_DNA"/>
</dbReference>
<dbReference type="PANTHER" id="PTHR33154:SF18">
    <property type="entry name" value="ARSENICAL RESISTANCE OPERON REPRESSOR"/>
    <property type="match status" value="1"/>
</dbReference>
<evidence type="ECO:0000256" key="1">
    <source>
        <dbReference type="ARBA" id="ARBA00023015"/>
    </source>
</evidence>
<proteinExistence type="predicted"/>
<evidence type="ECO:0000313" key="6">
    <source>
        <dbReference type="Proteomes" id="UP000028492"/>
    </source>
</evidence>
<dbReference type="KEGG" id="aja:AJAP_07135"/>
<evidence type="ECO:0000313" key="5">
    <source>
        <dbReference type="EMBL" id="AIG74344.1"/>
    </source>
</evidence>
<dbReference type="InterPro" id="IPR036390">
    <property type="entry name" value="WH_DNA-bd_sf"/>
</dbReference>
<dbReference type="InterPro" id="IPR011991">
    <property type="entry name" value="ArsR-like_HTH"/>
</dbReference>
<dbReference type="Proteomes" id="UP000028492">
    <property type="component" value="Chromosome"/>
</dbReference>
<dbReference type="NCBIfam" id="NF033788">
    <property type="entry name" value="HTH_metalloreg"/>
    <property type="match status" value="1"/>
</dbReference>
<dbReference type="eggNOG" id="COG0640">
    <property type="taxonomic scope" value="Bacteria"/>
</dbReference>
<dbReference type="Pfam" id="PF01022">
    <property type="entry name" value="HTH_5"/>
    <property type="match status" value="1"/>
</dbReference>
<dbReference type="SMART" id="SM00418">
    <property type="entry name" value="HTH_ARSR"/>
    <property type="match status" value="1"/>
</dbReference>
<dbReference type="InterPro" id="IPR036388">
    <property type="entry name" value="WH-like_DNA-bd_sf"/>
</dbReference>
<reference evidence="5 6" key="1">
    <citation type="journal article" date="2014" name="J. Biotechnol.">
        <title>Complete genome sequence of the actinobacterium Amycolatopsis japonica MG417-CF17(T) (=DSM 44213T) producing (S,S)-N,N'-ethylenediaminedisuccinic acid.</title>
        <authorList>
            <person name="Stegmann E."/>
            <person name="Albersmeier A."/>
            <person name="Spohn M."/>
            <person name="Gert H."/>
            <person name="Weber T."/>
            <person name="Wohlleben W."/>
            <person name="Kalinowski J."/>
            <person name="Ruckert C."/>
        </authorList>
    </citation>
    <scope>NUCLEOTIDE SEQUENCE [LARGE SCALE GENOMIC DNA]</scope>
    <source>
        <strain evidence="6">MG417-CF17 (DSM 44213)</strain>
    </source>
</reference>
<feature type="domain" description="HTH arsR-type" evidence="4">
    <location>
        <begin position="37"/>
        <end position="136"/>
    </location>
</feature>
<dbReference type="InterPro" id="IPR051081">
    <property type="entry name" value="HTH_MetalResp_TranReg"/>
</dbReference>
<organism evidence="5 6">
    <name type="scientific">Amycolatopsis japonica</name>
    <dbReference type="NCBI Taxonomy" id="208439"/>
    <lineage>
        <taxon>Bacteria</taxon>
        <taxon>Bacillati</taxon>
        <taxon>Actinomycetota</taxon>
        <taxon>Actinomycetes</taxon>
        <taxon>Pseudonocardiales</taxon>
        <taxon>Pseudonocardiaceae</taxon>
        <taxon>Amycolatopsis</taxon>
        <taxon>Amycolatopsis japonica group</taxon>
    </lineage>
</organism>
<dbReference type="STRING" id="208439.AJAP_07135"/>
<keyword evidence="3" id="KW-0804">Transcription</keyword>
<accession>A0A075UP85</accession>
<dbReference type="HOGENOM" id="CLU_1773501_0_0_11"/>
<dbReference type="PRINTS" id="PR00778">
    <property type="entry name" value="HTHARSR"/>
</dbReference>
<dbReference type="InterPro" id="IPR001845">
    <property type="entry name" value="HTH_ArsR_DNA-bd_dom"/>
</dbReference>
<dbReference type="Gene3D" id="1.10.10.10">
    <property type="entry name" value="Winged helix-like DNA-binding domain superfamily/Winged helix DNA-binding domain"/>
    <property type="match status" value="1"/>
</dbReference>
<dbReference type="AlphaFoldDB" id="A0A075UP85"/>